<dbReference type="RefSeq" id="XP_038983365.1">
    <property type="nucleotide sequence ID" value="XM_039127437.1"/>
</dbReference>
<dbReference type="GeneID" id="103714940"/>
<gene>
    <name evidence="3" type="primary">LOC103714940</name>
</gene>
<proteinExistence type="predicted"/>
<dbReference type="Proteomes" id="UP000228380">
    <property type="component" value="Chromosome 6"/>
</dbReference>
<protein>
    <submittedName>
        <fullName evidence="3">Uncharacterized protein LOC103714940 isoform X2</fullName>
    </submittedName>
</protein>
<reference evidence="3" key="2">
    <citation type="submission" date="2025-08" db="UniProtKB">
        <authorList>
            <consortium name="RefSeq"/>
        </authorList>
    </citation>
    <scope>IDENTIFICATION</scope>
    <source>
        <tissue evidence="3">Young leaves</tissue>
    </source>
</reference>
<accession>A0A8B9A9U5</accession>
<evidence type="ECO:0000313" key="2">
    <source>
        <dbReference type="Proteomes" id="UP000228380"/>
    </source>
</evidence>
<keyword evidence="1" id="KW-0812">Transmembrane</keyword>
<feature type="transmembrane region" description="Helical" evidence="1">
    <location>
        <begin position="57"/>
        <end position="76"/>
    </location>
</feature>
<evidence type="ECO:0000313" key="3">
    <source>
        <dbReference type="RefSeq" id="XP_038983365.1"/>
    </source>
</evidence>
<name>A0A8B9A9U5_PHODC</name>
<keyword evidence="1" id="KW-1133">Transmembrane helix</keyword>
<sequence>MARAKITMAIEVIPPEGLRSPSIPRPVESPLQLFEIFAYPASFPMFHLLIQNTRLKIMKLLLLLILMISLCCCMGAY</sequence>
<keyword evidence="2" id="KW-1185">Reference proteome</keyword>
<keyword evidence="1" id="KW-0472">Membrane</keyword>
<dbReference type="AlphaFoldDB" id="A0A8B9A9U5"/>
<organism evidence="2 3">
    <name type="scientific">Phoenix dactylifera</name>
    <name type="common">Date palm</name>
    <dbReference type="NCBI Taxonomy" id="42345"/>
    <lineage>
        <taxon>Eukaryota</taxon>
        <taxon>Viridiplantae</taxon>
        <taxon>Streptophyta</taxon>
        <taxon>Embryophyta</taxon>
        <taxon>Tracheophyta</taxon>
        <taxon>Spermatophyta</taxon>
        <taxon>Magnoliopsida</taxon>
        <taxon>Liliopsida</taxon>
        <taxon>Arecaceae</taxon>
        <taxon>Coryphoideae</taxon>
        <taxon>Phoeniceae</taxon>
        <taxon>Phoenix</taxon>
    </lineage>
</organism>
<reference evidence="2" key="1">
    <citation type="journal article" date="2019" name="Nat. Commun.">
        <title>Genome-wide association mapping of date palm fruit traits.</title>
        <authorList>
            <person name="Hazzouri K.M."/>
            <person name="Gros-Balthazard M."/>
            <person name="Flowers J.M."/>
            <person name="Copetti D."/>
            <person name="Lemansour A."/>
            <person name="Lebrun M."/>
            <person name="Masmoudi K."/>
            <person name="Ferrand S."/>
            <person name="Dhar M.I."/>
            <person name="Fresquez Z.A."/>
            <person name="Rosas U."/>
            <person name="Zhang J."/>
            <person name="Talag J."/>
            <person name="Lee S."/>
            <person name="Kudrna D."/>
            <person name="Powell R.F."/>
            <person name="Leitch I.J."/>
            <person name="Krueger R.R."/>
            <person name="Wing R.A."/>
            <person name="Amiri K.M.A."/>
            <person name="Purugganan M.D."/>
        </authorList>
    </citation>
    <scope>NUCLEOTIDE SEQUENCE [LARGE SCALE GENOMIC DNA]</scope>
    <source>
        <strain evidence="2">cv. Khalas</strain>
    </source>
</reference>
<evidence type="ECO:0000256" key="1">
    <source>
        <dbReference type="SAM" id="Phobius"/>
    </source>
</evidence>